<reference evidence="2 3" key="1">
    <citation type="submission" date="2024-10" db="EMBL/GenBank/DDBJ databases">
        <authorList>
            <person name="Kim D."/>
        </authorList>
    </citation>
    <scope>NUCLEOTIDE SEQUENCE [LARGE SCALE GENOMIC DNA]</scope>
    <source>
        <strain evidence="2">BH-2024</strain>
    </source>
</reference>
<evidence type="ECO:0000313" key="3">
    <source>
        <dbReference type="Proteomes" id="UP001620626"/>
    </source>
</evidence>
<gene>
    <name evidence="2" type="ORF">niasHT_013231</name>
</gene>
<keyword evidence="3" id="KW-1185">Reference proteome</keyword>
<accession>A0ABD2KXA6</accession>
<name>A0ABD2KXA6_9BILA</name>
<proteinExistence type="predicted"/>
<protein>
    <submittedName>
        <fullName evidence="2">Uncharacterized protein</fullName>
    </submittedName>
</protein>
<dbReference type="EMBL" id="JBICBT010000614">
    <property type="protein sequence ID" value="KAL3107582.1"/>
    <property type="molecule type" value="Genomic_DNA"/>
</dbReference>
<evidence type="ECO:0000256" key="1">
    <source>
        <dbReference type="SAM" id="MobiDB-lite"/>
    </source>
</evidence>
<feature type="region of interest" description="Disordered" evidence="1">
    <location>
        <begin position="461"/>
        <end position="480"/>
    </location>
</feature>
<organism evidence="2 3">
    <name type="scientific">Heterodera trifolii</name>
    <dbReference type="NCBI Taxonomy" id="157864"/>
    <lineage>
        <taxon>Eukaryota</taxon>
        <taxon>Metazoa</taxon>
        <taxon>Ecdysozoa</taxon>
        <taxon>Nematoda</taxon>
        <taxon>Chromadorea</taxon>
        <taxon>Rhabditida</taxon>
        <taxon>Tylenchina</taxon>
        <taxon>Tylenchomorpha</taxon>
        <taxon>Tylenchoidea</taxon>
        <taxon>Heteroderidae</taxon>
        <taxon>Heteroderinae</taxon>
        <taxon>Heterodera</taxon>
    </lineage>
</organism>
<dbReference type="Proteomes" id="UP001620626">
    <property type="component" value="Unassembled WGS sequence"/>
</dbReference>
<sequence length="480" mass="55593">MCTGNDKELLARSPEKIFDFVERSITLSLDVDSLLGIGLRRHPLEALKEQKSKIEVYLSMNRLFFWVVDQQNYINGGWIYGGIIREIEYQVRERNKIIKLLYGNSSSSSASLSSSSSDSDENYLEKIKNQIFGKSAQSAKSSKKHDEEEIIFDAQERQLMRQILAEFKARSSLAKSTSKITATKIDEPFRDLLFYMYFNQKLLHILKENGQIQRYLAKISDHSNKNGDKMEQKMPTNLLDRHDYIHKWLGWVTEYAESWLAKLISLAIRIGTLNMDNAREPFVNSICRHFDRVKGNSNFDENYTVEDDGLMMAIHKRNEIDEMATKSEQIQQQYLDKIITQSLALRNILMILAEEANNDFTFESSLKGTTSSSSTSYLTTIISKTFHPLLIKNVHSNHQQLVHHLATLILFFHRIFEMVAVPQIWLLNKFSVGAELKQLKRIYETTIKALHNIENEWDKEQKAISDDDHEDDSAISANYR</sequence>
<comment type="caution">
    <text evidence="2">The sequence shown here is derived from an EMBL/GenBank/DDBJ whole genome shotgun (WGS) entry which is preliminary data.</text>
</comment>
<dbReference type="AlphaFoldDB" id="A0ABD2KXA6"/>
<evidence type="ECO:0000313" key="2">
    <source>
        <dbReference type="EMBL" id="KAL3107582.1"/>
    </source>
</evidence>